<dbReference type="AlphaFoldDB" id="A0A6J6CA46"/>
<gene>
    <name evidence="1" type="ORF">UFOPK1561_00069</name>
</gene>
<dbReference type="EMBL" id="CAEZSZ010000004">
    <property type="protein sequence ID" value="CAB4548146.1"/>
    <property type="molecule type" value="Genomic_DNA"/>
</dbReference>
<proteinExistence type="predicted"/>
<organism evidence="1">
    <name type="scientific">freshwater metagenome</name>
    <dbReference type="NCBI Taxonomy" id="449393"/>
    <lineage>
        <taxon>unclassified sequences</taxon>
        <taxon>metagenomes</taxon>
        <taxon>ecological metagenomes</taxon>
    </lineage>
</organism>
<sequence>MLVATFIFKQHSTNQDFKELDDEIMRRAEANSGFKGKEKWLSPDGSQIRVIYYFETKESLNEFSRDEIHREAKARYREWYEGYRVEISEITGTWGDGNLDSTIL</sequence>
<dbReference type="SUPFAM" id="SSF54909">
    <property type="entry name" value="Dimeric alpha+beta barrel"/>
    <property type="match status" value="1"/>
</dbReference>
<dbReference type="InterPro" id="IPR025444">
    <property type="entry name" value="Monooxy_af470"/>
</dbReference>
<dbReference type="Pfam" id="PF13826">
    <property type="entry name" value="Monooxy_af470-like"/>
    <property type="match status" value="1"/>
</dbReference>
<dbReference type="Gene3D" id="3.30.70.100">
    <property type="match status" value="1"/>
</dbReference>
<reference evidence="1" key="1">
    <citation type="submission" date="2020-05" db="EMBL/GenBank/DDBJ databases">
        <authorList>
            <person name="Chiriac C."/>
            <person name="Salcher M."/>
            <person name="Ghai R."/>
            <person name="Kavagutti S V."/>
        </authorList>
    </citation>
    <scope>NUCLEOTIDE SEQUENCE</scope>
</reference>
<evidence type="ECO:0000313" key="1">
    <source>
        <dbReference type="EMBL" id="CAB4548146.1"/>
    </source>
</evidence>
<protein>
    <submittedName>
        <fullName evidence="1">Unannotated protein</fullName>
    </submittedName>
</protein>
<name>A0A6J6CA46_9ZZZZ</name>
<dbReference type="InterPro" id="IPR011008">
    <property type="entry name" value="Dimeric_a/b-barrel"/>
</dbReference>
<accession>A0A6J6CA46</accession>